<dbReference type="PROSITE" id="PS51698">
    <property type="entry name" value="U_BOX"/>
    <property type="match status" value="1"/>
</dbReference>
<dbReference type="SUPFAM" id="SSF57850">
    <property type="entry name" value="RING/U-box"/>
    <property type="match status" value="1"/>
</dbReference>
<keyword evidence="4" id="KW-0677">Repeat</keyword>
<evidence type="ECO:0000256" key="3">
    <source>
        <dbReference type="ARBA" id="ARBA00022679"/>
    </source>
</evidence>
<keyword evidence="5" id="KW-0833">Ubl conjugation pathway</keyword>
<dbReference type="InterPro" id="IPR041312">
    <property type="entry name" value="CHIP_TPR_N"/>
</dbReference>
<dbReference type="InterPro" id="IPR019734">
    <property type="entry name" value="TPR_rpt"/>
</dbReference>
<dbReference type="GO" id="GO:0006515">
    <property type="term" value="P:protein quality control for misfolded or incompletely synthesized proteins"/>
    <property type="evidence" value="ECO:0007669"/>
    <property type="project" value="TreeGrafter"/>
</dbReference>
<evidence type="ECO:0000313" key="9">
    <source>
        <dbReference type="EMBL" id="CDP38007.1"/>
    </source>
</evidence>
<name>A0A060TGN0_BLAAD</name>
<keyword evidence="6" id="KW-0802">TPR repeat</keyword>
<evidence type="ECO:0000256" key="7">
    <source>
        <dbReference type="SAM" id="Coils"/>
    </source>
</evidence>
<dbReference type="GO" id="GO:0045862">
    <property type="term" value="P:positive regulation of proteolysis"/>
    <property type="evidence" value="ECO:0007669"/>
    <property type="project" value="TreeGrafter"/>
</dbReference>
<dbReference type="Pfam" id="PF18391">
    <property type="entry name" value="CHIP_TPR_N"/>
    <property type="match status" value="1"/>
</dbReference>
<feature type="coiled-coil region" evidence="7">
    <location>
        <begin position="138"/>
        <end position="165"/>
    </location>
</feature>
<reference evidence="9" key="2">
    <citation type="submission" date="2014-06" db="EMBL/GenBank/DDBJ databases">
        <title>The complete genome of Blastobotrys (Arxula) adeninivorans LS3 - a yeast of biotechnological interest.</title>
        <authorList>
            <person name="Kunze G."/>
            <person name="Gaillardin C."/>
            <person name="Czernicka M."/>
            <person name="Durrens P."/>
            <person name="Martin T."/>
            <person name="Boer E."/>
            <person name="Gabaldon T."/>
            <person name="Cruz J."/>
            <person name="Talla E."/>
            <person name="Marck C."/>
            <person name="Goffeau A."/>
            <person name="Barbe V."/>
            <person name="Baret P."/>
            <person name="Baronian K."/>
            <person name="Beier S."/>
            <person name="Bleykasten C."/>
            <person name="Bode R."/>
            <person name="Casaregola S."/>
            <person name="Despons L."/>
            <person name="Fairhead C."/>
            <person name="Giersberg M."/>
            <person name="Gierski P."/>
            <person name="Hahnel U."/>
            <person name="Hartmann A."/>
            <person name="Jankowska D."/>
            <person name="Jubin C."/>
            <person name="Jung P."/>
            <person name="Lafontaine I."/>
            <person name="Leh-Louis V."/>
            <person name="Lemaire M."/>
            <person name="Marcet-Houben M."/>
            <person name="Mascher M."/>
            <person name="Morel G."/>
            <person name="Richard G.-F."/>
            <person name="Riechen J."/>
            <person name="Sacerdot C."/>
            <person name="Sarkar A."/>
            <person name="Savel G."/>
            <person name="Schacherer J."/>
            <person name="Sherman D."/>
            <person name="Straub M.-L."/>
            <person name="Stein N."/>
            <person name="Thierry A."/>
            <person name="Trautwein-Schult A."/>
            <person name="Westhof E."/>
            <person name="Worch S."/>
            <person name="Dujon B."/>
            <person name="Souciet J.-L."/>
            <person name="Wincker P."/>
            <person name="Scholz U."/>
            <person name="Neuveglise N."/>
        </authorList>
    </citation>
    <scope>NUCLEOTIDE SEQUENCE</scope>
    <source>
        <strain evidence="9">LS3</strain>
    </source>
</reference>
<sequence>MAESHKLKGNEFFRNKEYANAIEEYGKAILKDPTNSIYYTNRAMAEIKLEKYDQVVADCQRAIELGSTFKAYYYLGLAQTEIGILRKAEENLKTGYEMALKDKSPSAPAICQAILNVRKKLWEDREKKRLAQVAPLLIEVEDMFAAKLEKELQEAEKTLSGEELADEKDYLQSEHDKKLETIRTIFSRADEKYAPKEVPDYLTDPISFNLFVDPVISKSGNSFERSWILQHLKTSSTDPFSRQPLTANDLIPNIQLKAAAEDFIQKEGTF</sequence>
<dbReference type="InterPro" id="IPR013083">
    <property type="entry name" value="Znf_RING/FYVE/PHD"/>
</dbReference>
<dbReference type="SUPFAM" id="SSF48452">
    <property type="entry name" value="TPR-like"/>
    <property type="match status" value="1"/>
</dbReference>
<evidence type="ECO:0000256" key="1">
    <source>
        <dbReference type="ARBA" id="ARBA00000900"/>
    </source>
</evidence>
<feature type="domain" description="U-box" evidence="8">
    <location>
        <begin position="197"/>
        <end position="270"/>
    </location>
</feature>
<dbReference type="AlphaFoldDB" id="A0A060TGN0"/>
<dbReference type="InterPro" id="IPR003613">
    <property type="entry name" value="Ubox_domain"/>
</dbReference>
<evidence type="ECO:0000256" key="4">
    <source>
        <dbReference type="ARBA" id="ARBA00022737"/>
    </source>
</evidence>
<evidence type="ECO:0000256" key="2">
    <source>
        <dbReference type="ARBA" id="ARBA00012483"/>
    </source>
</evidence>
<dbReference type="GO" id="GO:0043161">
    <property type="term" value="P:proteasome-mediated ubiquitin-dependent protein catabolic process"/>
    <property type="evidence" value="ECO:0007669"/>
    <property type="project" value="TreeGrafter"/>
</dbReference>
<dbReference type="PANTHER" id="PTHR46803:SF2">
    <property type="entry name" value="E3 UBIQUITIN-PROTEIN LIGASE CHIP"/>
    <property type="match status" value="1"/>
</dbReference>
<dbReference type="GO" id="GO:0071218">
    <property type="term" value="P:cellular response to misfolded protein"/>
    <property type="evidence" value="ECO:0007669"/>
    <property type="project" value="TreeGrafter"/>
</dbReference>
<dbReference type="Pfam" id="PF04564">
    <property type="entry name" value="U-box"/>
    <property type="match status" value="1"/>
</dbReference>
<protein>
    <recommendedName>
        <fullName evidence="2">RING-type E3 ubiquitin transferase</fullName>
        <ecNumber evidence="2">2.3.2.27</ecNumber>
    </recommendedName>
</protein>
<dbReference type="InterPro" id="IPR011990">
    <property type="entry name" value="TPR-like_helical_dom_sf"/>
</dbReference>
<reference evidence="9" key="1">
    <citation type="submission" date="2014-02" db="EMBL/GenBank/DDBJ databases">
        <authorList>
            <person name="Genoscope - CEA"/>
        </authorList>
    </citation>
    <scope>NUCLEOTIDE SEQUENCE</scope>
    <source>
        <strain evidence="9">LS3</strain>
    </source>
</reference>
<feature type="repeat" description="TPR" evidence="6">
    <location>
        <begin position="2"/>
        <end position="35"/>
    </location>
</feature>
<dbReference type="PROSITE" id="PS50005">
    <property type="entry name" value="TPR"/>
    <property type="match status" value="1"/>
</dbReference>
<evidence type="ECO:0000256" key="6">
    <source>
        <dbReference type="PROSITE-ProRule" id="PRU00339"/>
    </source>
</evidence>
<accession>A0A060TGN0</accession>
<evidence type="ECO:0000256" key="5">
    <source>
        <dbReference type="ARBA" id="ARBA00022786"/>
    </source>
</evidence>
<organism evidence="9">
    <name type="scientific">Blastobotrys adeninivorans</name>
    <name type="common">Yeast</name>
    <name type="synonym">Arxula adeninivorans</name>
    <dbReference type="NCBI Taxonomy" id="409370"/>
    <lineage>
        <taxon>Eukaryota</taxon>
        <taxon>Fungi</taxon>
        <taxon>Dikarya</taxon>
        <taxon>Ascomycota</taxon>
        <taxon>Saccharomycotina</taxon>
        <taxon>Dipodascomycetes</taxon>
        <taxon>Dipodascales</taxon>
        <taxon>Trichomonascaceae</taxon>
        <taxon>Blastobotrys</taxon>
    </lineage>
</organism>
<dbReference type="SMART" id="SM00028">
    <property type="entry name" value="TPR"/>
    <property type="match status" value="2"/>
</dbReference>
<dbReference type="GO" id="GO:0051087">
    <property type="term" value="F:protein-folding chaperone binding"/>
    <property type="evidence" value="ECO:0007669"/>
    <property type="project" value="TreeGrafter"/>
</dbReference>
<gene>
    <name evidence="9" type="ORF">GNLVRS02_ARAD1D24706g</name>
</gene>
<proteinExistence type="predicted"/>
<dbReference type="EMBL" id="HG937694">
    <property type="protein sequence ID" value="CDP38007.1"/>
    <property type="molecule type" value="Genomic_DNA"/>
</dbReference>
<dbReference type="GO" id="GO:0005737">
    <property type="term" value="C:cytoplasm"/>
    <property type="evidence" value="ECO:0007669"/>
    <property type="project" value="TreeGrafter"/>
</dbReference>
<keyword evidence="7" id="KW-0175">Coiled coil</keyword>
<dbReference type="PANTHER" id="PTHR46803">
    <property type="entry name" value="E3 UBIQUITIN-PROTEIN LIGASE CHIP"/>
    <property type="match status" value="1"/>
</dbReference>
<dbReference type="GO" id="GO:0061630">
    <property type="term" value="F:ubiquitin protein ligase activity"/>
    <property type="evidence" value="ECO:0007669"/>
    <property type="project" value="UniProtKB-EC"/>
</dbReference>
<comment type="catalytic activity">
    <reaction evidence="1">
        <text>S-ubiquitinyl-[E2 ubiquitin-conjugating enzyme]-L-cysteine + [acceptor protein]-L-lysine = [E2 ubiquitin-conjugating enzyme]-L-cysteine + N(6)-ubiquitinyl-[acceptor protein]-L-lysine.</text>
        <dbReference type="EC" id="2.3.2.27"/>
    </reaction>
</comment>
<dbReference type="Gene3D" id="3.30.40.10">
    <property type="entry name" value="Zinc/RING finger domain, C3HC4 (zinc finger)"/>
    <property type="match status" value="1"/>
</dbReference>
<dbReference type="GO" id="GO:0000209">
    <property type="term" value="P:protein polyubiquitination"/>
    <property type="evidence" value="ECO:0007669"/>
    <property type="project" value="TreeGrafter"/>
</dbReference>
<keyword evidence="3" id="KW-0808">Transferase</keyword>
<evidence type="ECO:0000259" key="8">
    <source>
        <dbReference type="PROSITE" id="PS51698"/>
    </source>
</evidence>
<dbReference type="SMART" id="SM00504">
    <property type="entry name" value="Ubox"/>
    <property type="match status" value="1"/>
</dbReference>
<dbReference type="PhylomeDB" id="A0A060TGN0"/>
<dbReference type="Gene3D" id="1.25.40.10">
    <property type="entry name" value="Tetratricopeptide repeat domain"/>
    <property type="match status" value="1"/>
</dbReference>
<dbReference type="EC" id="2.3.2.27" evidence="2"/>